<dbReference type="AlphaFoldDB" id="A0ABD3R8W3"/>
<comment type="similarity">
    <text evidence="2">Belongs to the TDE1 family.</text>
</comment>
<evidence type="ECO:0000256" key="4">
    <source>
        <dbReference type="ARBA" id="ARBA00022989"/>
    </source>
</evidence>
<dbReference type="EMBL" id="JALLPB020000403">
    <property type="protein sequence ID" value="KAL3809472.1"/>
    <property type="molecule type" value="Genomic_DNA"/>
</dbReference>
<comment type="subcellular location">
    <subcellularLocation>
        <location evidence="1">Membrane</location>
        <topology evidence="1">Multi-pass membrane protein</topology>
    </subcellularLocation>
</comment>
<gene>
    <name evidence="9" type="ORF">ACHAXA_007772</name>
</gene>
<feature type="transmembrane region" description="Helical" evidence="7">
    <location>
        <begin position="102"/>
        <end position="120"/>
    </location>
</feature>
<feature type="transmembrane region" description="Helical" evidence="7">
    <location>
        <begin position="208"/>
        <end position="230"/>
    </location>
</feature>
<feature type="transmembrane region" description="Helical" evidence="7">
    <location>
        <begin position="303"/>
        <end position="323"/>
    </location>
</feature>
<evidence type="ECO:0000256" key="7">
    <source>
        <dbReference type="SAM" id="Phobius"/>
    </source>
</evidence>
<comment type="caution">
    <text evidence="9">The sequence shown here is derived from an EMBL/GenBank/DDBJ whole genome shotgun (WGS) entry which is preliminary data.</text>
</comment>
<keyword evidence="3 7" id="KW-0812">Transmembrane</keyword>
<dbReference type="PANTHER" id="PTHR10383:SF9">
    <property type="entry name" value="SERINE INCORPORATOR, ISOFORM F"/>
    <property type="match status" value="1"/>
</dbReference>
<feature type="region of interest" description="Disordered" evidence="6">
    <location>
        <begin position="332"/>
        <end position="370"/>
    </location>
</feature>
<evidence type="ECO:0000256" key="6">
    <source>
        <dbReference type="SAM" id="MobiDB-lite"/>
    </source>
</evidence>
<feature type="compositionally biased region" description="Basic and acidic residues" evidence="6">
    <location>
        <begin position="335"/>
        <end position="348"/>
    </location>
</feature>
<evidence type="ECO:0000256" key="8">
    <source>
        <dbReference type="SAM" id="SignalP"/>
    </source>
</evidence>
<evidence type="ECO:0008006" key="11">
    <source>
        <dbReference type="Google" id="ProtNLM"/>
    </source>
</evidence>
<evidence type="ECO:0000313" key="9">
    <source>
        <dbReference type="EMBL" id="KAL3809472.1"/>
    </source>
</evidence>
<evidence type="ECO:0000256" key="5">
    <source>
        <dbReference type="ARBA" id="ARBA00023136"/>
    </source>
</evidence>
<feature type="chain" id="PRO_5044755527" description="Serine incorporator" evidence="8">
    <location>
        <begin position="22"/>
        <end position="428"/>
    </location>
</feature>
<keyword evidence="8" id="KW-0732">Signal</keyword>
<keyword evidence="5 7" id="KW-0472">Membrane</keyword>
<evidence type="ECO:0000256" key="3">
    <source>
        <dbReference type="ARBA" id="ARBA00022692"/>
    </source>
</evidence>
<feature type="signal peptide" evidence="8">
    <location>
        <begin position="1"/>
        <end position="21"/>
    </location>
</feature>
<evidence type="ECO:0000256" key="1">
    <source>
        <dbReference type="ARBA" id="ARBA00004141"/>
    </source>
</evidence>
<reference evidence="9 10" key="1">
    <citation type="submission" date="2024-10" db="EMBL/GenBank/DDBJ databases">
        <title>Updated reference genomes for cyclostephanoid diatoms.</title>
        <authorList>
            <person name="Roberts W.R."/>
            <person name="Alverson A.J."/>
        </authorList>
    </citation>
    <scope>NUCLEOTIDE SEQUENCE [LARGE SCALE GENOMIC DNA]</scope>
    <source>
        <strain evidence="9 10">AJA228-03</strain>
    </source>
</reference>
<dbReference type="InterPro" id="IPR005016">
    <property type="entry name" value="TDE1/TMS"/>
</dbReference>
<evidence type="ECO:0000313" key="10">
    <source>
        <dbReference type="Proteomes" id="UP001530377"/>
    </source>
</evidence>
<accession>A0ABD3R8W3</accession>
<evidence type="ECO:0000256" key="2">
    <source>
        <dbReference type="ARBA" id="ARBA00006665"/>
    </source>
</evidence>
<dbReference type="Proteomes" id="UP001530377">
    <property type="component" value="Unassembled WGS sequence"/>
</dbReference>
<name>A0ABD3R8W3_9STRA</name>
<organism evidence="9 10">
    <name type="scientific">Cyclostephanos tholiformis</name>
    <dbReference type="NCBI Taxonomy" id="382380"/>
    <lineage>
        <taxon>Eukaryota</taxon>
        <taxon>Sar</taxon>
        <taxon>Stramenopiles</taxon>
        <taxon>Ochrophyta</taxon>
        <taxon>Bacillariophyta</taxon>
        <taxon>Coscinodiscophyceae</taxon>
        <taxon>Thalassiosirophycidae</taxon>
        <taxon>Stephanodiscales</taxon>
        <taxon>Stephanodiscaceae</taxon>
        <taxon>Cyclostephanos</taxon>
    </lineage>
</organism>
<feature type="transmembrane region" description="Helical" evidence="7">
    <location>
        <begin position="242"/>
        <end position="261"/>
    </location>
</feature>
<protein>
    <recommendedName>
        <fullName evidence="11">Serine incorporator</fullName>
    </recommendedName>
</protein>
<dbReference type="PANTHER" id="PTHR10383">
    <property type="entry name" value="SERINE INCORPORATOR"/>
    <property type="match status" value="1"/>
</dbReference>
<feature type="transmembrane region" description="Helical" evidence="7">
    <location>
        <begin position="48"/>
        <end position="66"/>
    </location>
</feature>
<dbReference type="GO" id="GO:0016020">
    <property type="term" value="C:membrane"/>
    <property type="evidence" value="ECO:0007669"/>
    <property type="project" value="UniProtKB-SubCell"/>
</dbReference>
<keyword evidence="10" id="KW-1185">Reference proteome</keyword>
<feature type="compositionally biased region" description="Low complexity" evidence="6">
    <location>
        <begin position="358"/>
        <end position="370"/>
    </location>
</feature>
<sequence>MSGLFTAAVAGISWCFCTASASLCGAWCGNDKPSTVPPSATSGRKRSVLLLAISGVVALVFQYGFAPNYDKISWQYLSDAWTSGCGTDASEEIMKICAGNAGVYRSSAAAFVFFVIFGIAAKCKHTANREAWPAKYVLFLFLCVGTIFIPNDPIFIPGYMWVARVGSFLFVLVDQLIILDIAYNWNGSWIDKADQAELLEGVGKGKKWLIAILVSCAIIYITSFVLIVVMYLKFGGCANNNAFISITLAMSFICTVVQMTISETSSLLTSASMTLYATYLCGSAISLNPIGSCNPYLDEKSTWNIVLGLSMAFLGLMWTGWSFTTSGQLGGRNDAANDRDRGDEERPKAGGLVLDNESSPGSHGSSEGSKSIGSSWKLNAILATICCWYAMTLTGWGATEKRGDVANPNVSEVSMWIMISSQWVALLL</sequence>
<keyword evidence="4 7" id="KW-1133">Transmembrane helix</keyword>
<proteinExistence type="inferred from homology"/>
<feature type="transmembrane region" description="Helical" evidence="7">
    <location>
        <begin position="132"/>
        <end position="149"/>
    </location>
</feature>
<feature type="transmembrane region" description="Helical" evidence="7">
    <location>
        <begin position="273"/>
        <end position="291"/>
    </location>
</feature>
<dbReference type="Pfam" id="PF03348">
    <property type="entry name" value="Serinc"/>
    <property type="match status" value="1"/>
</dbReference>